<dbReference type="Proteomes" id="UP000007089">
    <property type="component" value="Chromosome"/>
</dbReference>
<evidence type="ECO:0000313" key="2">
    <source>
        <dbReference type="EMBL" id="ACL63389.1"/>
    </source>
</evidence>
<dbReference type="EMBL" id="CP001359">
    <property type="protein sequence ID" value="ACL63389.1"/>
    <property type="molecule type" value="Genomic_DNA"/>
</dbReference>
<keyword evidence="3" id="KW-1185">Reference proteome</keyword>
<dbReference type="NCBIfam" id="NF047593">
    <property type="entry name" value="IS66_ISAeme5_TnpA"/>
    <property type="match status" value="1"/>
</dbReference>
<name>B8J7P7_ANAD2</name>
<dbReference type="KEGG" id="acp:A2cp1_0028"/>
<accession>B8J7P7</accession>
<feature type="region of interest" description="Disordered" evidence="1">
    <location>
        <begin position="51"/>
        <end position="70"/>
    </location>
</feature>
<organism evidence="2 3">
    <name type="scientific">Anaeromyxobacter dehalogenans (strain ATCC BAA-258 / DSM 21875 / 2CP-1)</name>
    <dbReference type="NCBI Taxonomy" id="455488"/>
    <lineage>
        <taxon>Bacteria</taxon>
        <taxon>Pseudomonadati</taxon>
        <taxon>Myxococcota</taxon>
        <taxon>Myxococcia</taxon>
        <taxon>Myxococcales</taxon>
        <taxon>Cystobacterineae</taxon>
        <taxon>Anaeromyxobacteraceae</taxon>
        <taxon>Anaeromyxobacter</taxon>
    </lineage>
</organism>
<evidence type="ECO:0000313" key="3">
    <source>
        <dbReference type="Proteomes" id="UP000007089"/>
    </source>
</evidence>
<sequence length="130" mass="14338">MADQDRSRWTKLVADFESCDLPQREFATERGIPLSNLRYWIYRLRKESRPLVSQAPERSDQVPERRAAPEGSRLVPVRVVASAPKARQDTAAAVAADAALELLFPSGARLRFTAGTDLAYVRALAAALAS</sequence>
<dbReference type="HOGENOM" id="CLU_1999137_0_0_7"/>
<evidence type="ECO:0008006" key="4">
    <source>
        <dbReference type="Google" id="ProtNLM"/>
    </source>
</evidence>
<dbReference type="AlphaFoldDB" id="B8J7P7"/>
<feature type="compositionally biased region" description="Basic and acidic residues" evidence="1">
    <location>
        <begin position="57"/>
        <end position="68"/>
    </location>
</feature>
<protein>
    <recommendedName>
        <fullName evidence="4">Transposase</fullName>
    </recommendedName>
</protein>
<gene>
    <name evidence="2" type="ordered locus">A2cp1_0028</name>
</gene>
<reference evidence="2" key="1">
    <citation type="submission" date="2009-01" db="EMBL/GenBank/DDBJ databases">
        <title>Complete sequence of Anaeromyxobacter dehalogenans 2CP-1.</title>
        <authorList>
            <consortium name="US DOE Joint Genome Institute"/>
            <person name="Lucas S."/>
            <person name="Copeland A."/>
            <person name="Lapidus A."/>
            <person name="Glavina del Rio T."/>
            <person name="Dalin E."/>
            <person name="Tice H."/>
            <person name="Bruce D."/>
            <person name="Goodwin L."/>
            <person name="Pitluck S."/>
            <person name="Saunders E."/>
            <person name="Brettin T."/>
            <person name="Detter J.C."/>
            <person name="Han C."/>
            <person name="Larimer F."/>
            <person name="Land M."/>
            <person name="Hauser L."/>
            <person name="Kyrpides N."/>
            <person name="Ovchinnikova G."/>
            <person name="Beliaev A.S."/>
            <person name="Richardson P."/>
        </authorList>
    </citation>
    <scope>NUCLEOTIDE SEQUENCE</scope>
    <source>
        <strain evidence="2">2CP-1</strain>
    </source>
</reference>
<proteinExistence type="predicted"/>
<evidence type="ECO:0000256" key="1">
    <source>
        <dbReference type="SAM" id="MobiDB-lite"/>
    </source>
</evidence>